<dbReference type="EMBL" id="BAABBI010000002">
    <property type="protein sequence ID" value="GAA3785548.1"/>
    <property type="molecule type" value="Genomic_DNA"/>
</dbReference>
<feature type="transmembrane region" description="Helical" evidence="1">
    <location>
        <begin position="164"/>
        <end position="191"/>
    </location>
</feature>
<keyword evidence="3" id="KW-1185">Reference proteome</keyword>
<keyword evidence="1" id="KW-0472">Membrane</keyword>
<feature type="transmembrane region" description="Helical" evidence="1">
    <location>
        <begin position="109"/>
        <end position="129"/>
    </location>
</feature>
<reference evidence="3" key="1">
    <citation type="journal article" date="2019" name="Int. J. Syst. Evol. Microbiol.">
        <title>The Global Catalogue of Microorganisms (GCM) 10K type strain sequencing project: providing services to taxonomists for standard genome sequencing and annotation.</title>
        <authorList>
            <consortium name="The Broad Institute Genomics Platform"/>
            <consortium name="The Broad Institute Genome Sequencing Center for Infectious Disease"/>
            <person name="Wu L."/>
            <person name="Ma J."/>
        </authorList>
    </citation>
    <scope>NUCLEOTIDE SEQUENCE [LARGE SCALE GENOMIC DNA]</scope>
    <source>
        <strain evidence="3">JCM 17525</strain>
    </source>
</reference>
<dbReference type="Proteomes" id="UP001501456">
    <property type="component" value="Unassembled WGS sequence"/>
</dbReference>
<organism evidence="2 3">
    <name type="scientific">Corallibacter vietnamensis</name>
    <dbReference type="NCBI Taxonomy" id="904130"/>
    <lineage>
        <taxon>Bacteria</taxon>
        <taxon>Pseudomonadati</taxon>
        <taxon>Bacteroidota</taxon>
        <taxon>Flavobacteriia</taxon>
        <taxon>Flavobacteriales</taxon>
        <taxon>Flavobacteriaceae</taxon>
        <taxon>Corallibacter</taxon>
    </lineage>
</organism>
<evidence type="ECO:0000313" key="3">
    <source>
        <dbReference type="Proteomes" id="UP001501456"/>
    </source>
</evidence>
<feature type="transmembrane region" description="Helical" evidence="1">
    <location>
        <begin position="355"/>
        <end position="375"/>
    </location>
</feature>
<proteinExistence type="predicted"/>
<feature type="transmembrane region" description="Helical" evidence="1">
    <location>
        <begin position="78"/>
        <end position="97"/>
    </location>
</feature>
<feature type="transmembrane region" description="Helical" evidence="1">
    <location>
        <begin position="135"/>
        <end position="152"/>
    </location>
</feature>
<name>A0ABP7H8J3_9FLAO</name>
<accession>A0ABP7H8J3</accession>
<feature type="transmembrane region" description="Helical" evidence="1">
    <location>
        <begin position="12"/>
        <end position="35"/>
    </location>
</feature>
<feature type="transmembrane region" description="Helical" evidence="1">
    <location>
        <begin position="203"/>
        <end position="221"/>
    </location>
</feature>
<evidence type="ECO:0000313" key="2">
    <source>
        <dbReference type="EMBL" id="GAA3785548.1"/>
    </source>
</evidence>
<evidence type="ECO:0000256" key="1">
    <source>
        <dbReference type="SAM" id="Phobius"/>
    </source>
</evidence>
<protein>
    <submittedName>
        <fullName evidence="2">Glycosyltransferase family 39 protein</fullName>
    </submittedName>
</protein>
<sequence length="448" mass="52417">MLKKLNSALLKKPVLSLLVYGIIIRLCVFIFYHAVTIYPDSQNYIDLGQIILDFDIINYSGERTPGFPTLIALAGGNLYITVFFQLILGLLAMYLMYDFFKLKSQDIPFAFWSSIITTSFIYVIFYEFAILTESLTYFMLTLTFWFIEKFHILKLSASIKHYFILSLILGCLYLTRPMFIYIPIGLFLFIFVKHIKTNFRKAFLKPIIIFLFPFISFYSWCSLNERNNGYFTSSWYFGINISQTATSFFEKVPDEDKLIRDIFVKHRAYVEANEPDYAYPMAVWYAYDELLEKTQLSPPDLSNKLGEISKKLFKKYPGLYLKQVGISWLHFWNAKNALIWNVDKFENRFIRRGLIGLWIYIQGNILIAIHFLFVLFAFKKIIQFFTSGFHLDSDLFLVAIVMGGSLAQALVTFGTNSRFAFPYLPLIVYFVFINLYTLKKSYAKRTSS</sequence>
<feature type="transmembrane region" description="Helical" evidence="1">
    <location>
        <begin position="420"/>
        <end position="438"/>
    </location>
</feature>
<keyword evidence="1" id="KW-1133">Transmembrane helix</keyword>
<gene>
    <name evidence="2" type="ORF">GCM10022271_17580</name>
</gene>
<keyword evidence="1" id="KW-0812">Transmembrane</keyword>
<feature type="transmembrane region" description="Helical" evidence="1">
    <location>
        <begin position="395"/>
        <end position="414"/>
    </location>
</feature>
<comment type="caution">
    <text evidence="2">The sequence shown here is derived from an EMBL/GenBank/DDBJ whole genome shotgun (WGS) entry which is preliminary data.</text>
</comment>
<dbReference type="RefSeq" id="WP_344729528.1">
    <property type="nucleotide sequence ID" value="NZ_BAABBI010000002.1"/>
</dbReference>